<accession>A0A917W384</accession>
<dbReference type="Proteomes" id="UP000654670">
    <property type="component" value="Unassembled WGS sequence"/>
</dbReference>
<dbReference type="InterPro" id="IPR051541">
    <property type="entry name" value="PTS_SugarTrans_NitroReg"/>
</dbReference>
<dbReference type="EMBL" id="BMOK01000008">
    <property type="protein sequence ID" value="GGL57118.1"/>
    <property type="molecule type" value="Genomic_DNA"/>
</dbReference>
<dbReference type="PANTHER" id="PTHR47738">
    <property type="entry name" value="PTS SYSTEM FRUCTOSE-LIKE EIIA COMPONENT-RELATED"/>
    <property type="match status" value="1"/>
</dbReference>
<dbReference type="PROSITE" id="PS51094">
    <property type="entry name" value="PTS_EIIA_TYPE_2"/>
    <property type="match status" value="1"/>
</dbReference>
<name>A0A917W384_9BACL</name>
<comment type="caution">
    <text evidence="2">The sequence shown here is derived from an EMBL/GenBank/DDBJ whole genome shotgun (WGS) entry which is preliminary data.</text>
</comment>
<reference evidence="2" key="2">
    <citation type="submission" date="2020-09" db="EMBL/GenBank/DDBJ databases">
        <authorList>
            <person name="Sun Q."/>
            <person name="Ohkuma M."/>
        </authorList>
    </citation>
    <scope>NUCLEOTIDE SEQUENCE</scope>
    <source>
        <strain evidence="2">JCM 15325</strain>
    </source>
</reference>
<evidence type="ECO:0000313" key="3">
    <source>
        <dbReference type="Proteomes" id="UP000654670"/>
    </source>
</evidence>
<evidence type="ECO:0000259" key="1">
    <source>
        <dbReference type="PROSITE" id="PS51094"/>
    </source>
</evidence>
<dbReference type="InterPro" id="IPR002178">
    <property type="entry name" value="PTS_EIIA_type-2_dom"/>
</dbReference>
<gene>
    <name evidence="2" type="ORF">GCM10007968_21430</name>
</gene>
<dbReference type="Gene3D" id="3.40.930.10">
    <property type="entry name" value="Mannitol-specific EII, Chain A"/>
    <property type="match status" value="1"/>
</dbReference>
<protein>
    <submittedName>
        <fullName evidence="2">PTS mannitol transporter subunit IIC</fullName>
    </submittedName>
</protein>
<dbReference type="CDD" id="cd00211">
    <property type="entry name" value="PTS_IIA_fru"/>
    <property type="match status" value="1"/>
</dbReference>
<reference evidence="2" key="1">
    <citation type="journal article" date="2014" name="Int. J. Syst. Evol. Microbiol.">
        <title>Complete genome sequence of Corynebacterium casei LMG S-19264T (=DSM 44701T), isolated from a smear-ripened cheese.</title>
        <authorList>
            <consortium name="US DOE Joint Genome Institute (JGI-PGF)"/>
            <person name="Walter F."/>
            <person name="Albersmeier A."/>
            <person name="Kalinowski J."/>
            <person name="Ruckert C."/>
        </authorList>
    </citation>
    <scope>NUCLEOTIDE SEQUENCE</scope>
    <source>
        <strain evidence="2">JCM 15325</strain>
    </source>
</reference>
<dbReference type="RefSeq" id="WP_188803174.1">
    <property type="nucleotide sequence ID" value="NZ_BMOK01000008.1"/>
</dbReference>
<dbReference type="InterPro" id="IPR016152">
    <property type="entry name" value="PTrfase/Anion_transptr"/>
</dbReference>
<sequence length="153" mass="17242">MENKTYGVLNVDLITVHLHATRKHEALTELTKMLADHNYIKNENDFIKSIISREKNGSTALGFGLVIPHGESKVVSRSILAIGISQHDVQWATPDDVPIRVIVLLAINSNRMNDFRIHQMQQVVSKLADEELINKLKSAGTKHEVIRLLTENE</sequence>
<keyword evidence="3" id="KW-1185">Reference proteome</keyword>
<dbReference type="SUPFAM" id="SSF55804">
    <property type="entry name" value="Phoshotransferase/anion transport protein"/>
    <property type="match status" value="1"/>
</dbReference>
<dbReference type="Pfam" id="PF00359">
    <property type="entry name" value="PTS_EIIA_2"/>
    <property type="match status" value="1"/>
</dbReference>
<organism evidence="2 3">
    <name type="scientific">Sporolactobacillus putidus</name>
    <dbReference type="NCBI Taxonomy" id="492735"/>
    <lineage>
        <taxon>Bacteria</taxon>
        <taxon>Bacillati</taxon>
        <taxon>Bacillota</taxon>
        <taxon>Bacilli</taxon>
        <taxon>Bacillales</taxon>
        <taxon>Sporolactobacillaceae</taxon>
        <taxon>Sporolactobacillus</taxon>
    </lineage>
</organism>
<evidence type="ECO:0000313" key="2">
    <source>
        <dbReference type="EMBL" id="GGL57118.1"/>
    </source>
</evidence>
<dbReference type="AlphaFoldDB" id="A0A917W384"/>
<dbReference type="PANTHER" id="PTHR47738:SF2">
    <property type="entry name" value="PTS SYSTEM FRUCTOSE-LIKE EIIA COMPONENT"/>
    <property type="match status" value="1"/>
</dbReference>
<feature type="domain" description="PTS EIIA type-2" evidence="1">
    <location>
        <begin position="7"/>
        <end position="152"/>
    </location>
</feature>
<proteinExistence type="predicted"/>